<accession>A0AC54ZAX1</accession>
<dbReference type="RefSeq" id="XP_042638865.1">
    <property type="nucleotide sequence ID" value="XM_042782931.1"/>
</dbReference>
<evidence type="ECO:0000313" key="2">
    <source>
        <dbReference type="RefSeq" id="XP_042638865.1"/>
    </source>
</evidence>
<evidence type="ECO:0000313" key="1">
    <source>
        <dbReference type="Proteomes" id="UP000694850"/>
    </source>
</evidence>
<protein>
    <submittedName>
        <fullName evidence="2">Translation initiation factor IF-2-like</fullName>
    </submittedName>
</protein>
<proteinExistence type="predicted"/>
<name>A0AC54ZAX1_ORYAF</name>
<organism evidence="1 2">
    <name type="scientific">Orycteropus afer afer</name>
    <dbReference type="NCBI Taxonomy" id="1230840"/>
    <lineage>
        <taxon>Eukaryota</taxon>
        <taxon>Metazoa</taxon>
        <taxon>Chordata</taxon>
        <taxon>Craniata</taxon>
        <taxon>Vertebrata</taxon>
        <taxon>Euteleostomi</taxon>
        <taxon>Mammalia</taxon>
        <taxon>Eutheria</taxon>
        <taxon>Afrotheria</taxon>
        <taxon>Tubulidentata</taxon>
        <taxon>Orycteropodidae</taxon>
        <taxon>Orycteropus</taxon>
    </lineage>
</organism>
<gene>
    <name evidence="2" type="primary">LOC122151526</name>
</gene>
<reference evidence="2" key="1">
    <citation type="submission" date="2025-08" db="UniProtKB">
        <authorList>
            <consortium name="RefSeq"/>
        </authorList>
    </citation>
    <scope>IDENTIFICATION</scope>
</reference>
<sequence>MSPVLATLRRVPHRGKQSSELRGREAQDVPGQGGPGAGRAAGGQAAGSREIALRDDQAPGFALQKRPRSATQVHPGGHLSFPGLACRPYCPCPLPLGHSPRERRPKTAPGQQQQKGAAGRRGAAQTGAGALEARRRAGADGGVPTEPRTPLCGTLVAGRVAAGSPRAPAGAARKPRARSEASASAPPGLPGLGRLRALRSAAVAPERPRPPGGPCAPPRNTPKAPSHPAATLHPTPEPGGAPWAAPWRSRSLAAARRARRPGRGPVWWARTQAPSEEDHAAEGRLAPPLDWRPRGEHVCGHPQL</sequence>
<dbReference type="Proteomes" id="UP000694850">
    <property type="component" value="Unplaced"/>
</dbReference>
<keyword evidence="1" id="KW-1185">Reference proteome</keyword>